<dbReference type="PANTHER" id="PTHR43649">
    <property type="entry name" value="ARABINOSE-BINDING PROTEIN-RELATED"/>
    <property type="match status" value="1"/>
</dbReference>
<evidence type="ECO:0000256" key="1">
    <source>
        <dbReference type="ARBA" id="ARBA00004418"/>
    </source>
</evidence>
<comment type="subcellular location">
    <subcellularLocation>
        <location evidence="1">Periplasm</location>
    </subcellularLocation>
</comment>
<dbReference type="InterPro" id="IPR050490">
    <property type="entry name" value="Bact_solute-bd_prot1"/>
</dbReference>
<evidence type="ECO:0000313" key="5">
    <source>
        <dbReference type="EMBL" id="MBU8876158.1"/>
    </source>
</evidence>
<dbReference type="Proteomes" id="UP000727907">
    <property type="component" value="Unassembled WGS sequence"/>
</dbReference>
<evidence type="ECO:0000256" key="3">
    <source>
        <dbReference type="ARBA" id="ARBA00022764"/>
    </source>
</evidence>
<keyword evidence="3" id="KW-0574">Periplasm</keyword>
<organism evidence="5 6">
    <name type="scientific">Reyranella humidisoli</name>
    <dbReference type="NCBI Taxonomy" id="2849149"/>
    <lineage>
        <taxon>Bacteria</taxon>
        <taxon>Pseudomonadati</taxon>
        <taxon>Pseudomonadota</taxon>
        <taxon>Alphaproteobacteria</taxon>
        <taxon>Hyphomicrobiales</taxon>
        <taxon>Reyranellaceae</taxon>
        <taxon>Reyranella</taxon>
    </lineage>
</organism>
<accession>A0ABS6INI1</accession>
<dbReference type="PANTHER" id="PTHR43649:SF30">
    <property type="entry name" value="ABC TRANSPORTER SUBSTRATE-BINDING PROTEIN"/>
    <property type="match status" value="1"/>
</dbReference>
<feature type="signal peptide" evidence="4">
    <location>
        <begin position="1"/>
        <end position="21"/>
    </location>
</feature>
<evidence type="ECO:0000256" key="4">
    <source>
        <dbReference type="SAM" id="SignalP"/>
    </source>
</evidence>
<gene>
    <name evidence="5" type="ORF">KQ910_20465</name>
</gene>
<dbReference type="EMBL" id="JAHOPB010000002">
    <property type="protein sequence ID" value="MBU8876158.1"/>
    <property type="molecule type" value="Genomic_DNA"/>
</dbReference>
<reference evidence="5 6" key="1">
    <citation type="submission" date="2021-06" db="EMBL/GenBank/DDBJ databases">
        <authorList>
            <person name="Lee D.H."/>
        </authorList>
    </citation>
    <scope>NUCLEOTIDE SEQUENCE [LARGE SCALE GENOMIC DNA]</scope>
    <source>
        <strain evidence="5 6">MMS21-HV4-11</strain>
    </source>
</reference>
<dbReference type="CDD" id="cd14748">
    <property type="entry name" value="PBP2_UgpB"/>
    <property type="match status" value="1"/>
</dbReference>
<feature type="chain" id="PRO_5045366918" evidence="4">
    <location>
        <begin position="22"/>
        <end position="419"/>
    </location>
</feature>
<dbReference type="InterPro" id="IPR006059">
    <property type="entry name" value="SBP"/>
</dbReference>
<evidence type="ECO:0000256" key="2">
    <source>
        <dbReference type="ARBA" id="ARBA00008520"/>
    </source>
</evidence>
<protein>
    <submittedName>
        <fullName evidence="5">ABC transporter substrate-binding protein</fullName>
    </submittedName>
</protein>
<proteinExistence type="inferred from homology"/>
<comment type="caution">
    <text evidence="5">The sequence shown here is derived from an EMBL/GenBank/DDBJ whole genome shotgun (WGS) entry which is preliminary data.</text>
</comment>
<comment type="similarity">
    <text evidence="2">Belongs to the bacterial solute-binding protein 1 family.</text>
</comment>
<keyword evidence="6" id="KW-1185">Reference proteome</keyword>
<name>A0ABS6INI1_9HYPH</name>
<dbReference type="RefSeq" id="WP_216964724.1">
    <property type="nucleotide sequence ID" value="NZ_JAHOPB010000002.1"/>
</dbReference>
<dbReference type="Pfam" id="PF13416">
    <property type="entry name" value="SBP_bac_8"/>
    <property type="match status" value="1"/>
</dbReference>
<keyword evidence="4" id="KW-0732">Signal</keyword>
<evidence type="ECO:0000313" key="6">
    <source>
        <dbReference type="Proteomes" id="UP000727907"/>
    </source>
</evidence>
<sequence>MRKLLGLAALAAAFVAGPATAQTEITVQYAIPDIFKDVQEEVAKQFMAANPNIKVKFTQPTKEYEDATQQVLRNAVTGQLPDVTFQGLNRQRILADRGIAQPLDPFIAAEKDWAKAGYDGALLTLGQVKGKQYGMGFSLSTPIIYFNADLVKKAGGDPDNFPKTWEGIFALAKKINDPANKIAGFHFDWDITGNWMWQALVFSNGGTMLTADEKKVAFDQPPGQKAIETLRLMITDGGMRDVSQATALQDFVAGRLGIWAHSTSRLGGVTKQAQGVFPLRTATFPLGAGADSRLPAGGNVAMMLAKDPAKQKAAWEYIKFATGPVGATIMVKGTGYFPANAIPAKDPKMLGDFYAQNPNHRVAIGQLPSMTAWYAFPGENGLKITDVIKDHLQTVVNGSAKPADALKKMTSDTQALLPK</sequence>